<comment type="caution">
    <text evidence="7">The sequence shown here is derived from an EMBL/GenBank/DDBJ whole genome shotgun (WGS) entry which is preliminary data.</text>
</comment>
<keyword evidence="4" id="KW-0443">Lipid metabolism</keyword>
<dbReference type="Proteomes" id="UP001614394">
    <property type="component" value="Unassembled WGS sequence"/>
</dbReference>
<dbReference type="CDD" id="cd05931">
    <property type="entry name" value="FAAL"/>
    <property type="match status" value="1"/>
</dbReference>
<dbReference type="InterPro" id="IPR040097">
    <property type="entry name" value="FAAL/FAAC"/>
</dbReference>
<evidence type="ECO:0000256" key="2">
    <source>
        <dbReference type="ARBA" id="ARBA00022598"/>
    </source>
</evidence>
<proteinExistence type="inferred from homology"/>
<evidence type="ECO:0000259" key="5">
    <source>
        <dbReference type="Pfam" id="PF00501"/>
    </source>
</evidence>
<evidence type="ECO:0000313" key="8">
    <source>
        <dbReference type="Proteomes" id="UP001614394"/>
    </source>
</evidence>
<reference evidence="7 8" key="1">
    <citation type="submission" date="2024-10" db="EMBL/GenBank/DDBJ databases">
        <title>The Natural Products Discovery Center: Release of the First 8490 Sequenced Strains for Exploring Actinobacteria Biosynthetic Diversity.</title>
        <authorList>
            <person name="Kalkreuter E."/>
            <person name="Kautsar S.A."/>
            <person name="Yang D."/>
            <person name="Bader C.D."/>
            <person name="Teijaro C.N."/>
            <person name="Fluegel L."/>
            <person name="Davis C.M."/>
            <person name="Simpson J.R."/>
            <person name="Lauterbach L."/>
            <person name="Steele A.D."/>
            <person name="Gui C."/>
            <person name="Meng S."/>
            <person name="Li G."/>
            <person name="Viehrig K."/>
            <person name="Ye F."/>
            <person name="Su P."/>
            <person name="Kiefer A.F."/>
            <person name="Nichols A."/>
            <person name="Cepeda A.J."/>
            <person name="Yan W."/>
            <person name="Fan B."/>
            <person name="Jiang Y."/>
            <person name="Adhikari A."/>
            <person name="Zheng C.-J."/>
            <person name="Schuster L."/>
            <person name="Cowan T.M."/>
            <person name="Smanski M.J."/>
            <person name="Chevrette M.G."/>
            <person name="De Carvalho L.P.S."/>
            <person name="Shen B."/>
        </authorList>
    </citation>
    <scope>NUCLEOTIDE SEQUENCE [LARGE SCALE GENOMIC DNA]</scope>
    <source>
        <strain evidence="7 8">NPDC053399</strain>
    </source>
</reference>
<keyword evidence="3" id="KW-0276">Fatty acid metabolism</keyword>
<dbReference type="GO" id="GO:0016874">
    <property type="term" value="F:ligase activity"/>
    <property type="evidence" value="ECO:0007669"/>
    <property type="project" value="UniProtKB-KW"/>
</dbReference>
<dbReference type="InterPro" id="IPR000873">
    <property type="entry name" value="AMP-dep_synth/lig_dom"/>
</dbReference>
<dbReference type="Gene3D" id="3.40.50.12780">
    <property type="entry name" value="N-terminal domain of ligase-like"/>
    <property type="match status" value="1"/>
</dbReference>
<dbReference type="Pfam" id="PF00501">
    <property type="entry name" value="AMP-binding"/>
    <property type="match status" value="1"/>
</dbReference>
<dbReference type="Pfam" id="PF23024">
    <property type="entry name" value="AMP-dom_DIP2-like"/>
    <property type="match status" value="1"/>
</dbReference>
<protein>
    <submittedName>
        <fullName evidence="7">Fatty acyl-AMP ligase</fullName>
    </submittedName>
</protein>
<keyword evidence="2 7" id="KW-0436">Ligase</keyword>
<sequence length="595" mass="64122">MTALVPPSDEVSDAPGPLITDQLVHWAHRTPGEDAFTFVDHTSEHPLGRRRTLTWSRLYEQVRAVAAAIDRSDAASRPVALLAPQGLPYIVGFLACLHAGAIAVPLFPPDLLGHGDRLRSVVDDCRPDLVLTTIASRQQVEEFFAQRGGPSPQILAIDGIKNRNEEWVPRHVPEPQDLAYLQYTSGSTGTPAGVMITHRNIMSNARQAMAAYQVQDGPRVAVGWLPLFHDMGLVLSVAAPVVAGIPSLLMDPVSFLVQPARWLWLLGERPGAVSAAPNFAYEYCVQRLTPEVKRSLHLGQVKALINGSEPVRAEALDRFAEAFAECGLRREVLCPSYGLAEATVLVTADSPARHHRTIYVDRVALMSNHVVVSLAPDALRLAVCGRPVEQRVRISDPESGTECAPGIIGEIRVQGPNIGQGYWGKADLSAAVFDAAMPDAPMPDTEDDRDAPWLRTGDLGFLDDGELVITGRIKDLIVVDGRNHYPQDLEASVSGAHVALRPDRVAAFTVEEGQGEAVVIVAERGRSARSAGPEAIEQAVRAALSTRHGLPLGVLRIVPPGRIPRTSSGKISRRACRTLYLADGFPGITQSAATA</sequence>
<keyword evidence="8" id="KW-1185">Reference proteome</keyword>
<evidence type="ECO:0000256" key="3">
    <source>
        <dbReference type="ARBA" id="ARBA00022832"/>
    </source>
</evidence>
<evidence type="ECO:0000256" key="1">
    <source>
        <dbReference type="ARBA" id="ARBA00006432"/>
    </source>
</evidence>
<feature type="domain" description="AMP-dependent synthetase/ligase" evidence="5">
    <location>
        <begin position="25"/>
        <end position="423"/>
    </location>
</feature>
<evidence type="ECO:0000259" key="6">
    <source>
        <dbReference type="Pfam" id="PF23024"/>
    </source>
</evidence>
<gene>
    <name evidence="7" type="ORF">ACIGXA_10345</name>
</gene>
<accession>A0ABW8C3C7</accession>
<organism evidence="7 8">
    <name type="scientific">Streptomyces fildesensis</name>
    <dbReference type="NCBI Taxonomy" id="375757"/>
    <lineage>
        <taxon>Bacteria</taxon>
        <taxon>Bacillati</taxon>
        <taxon>Actinomycetota</taxon>
        <taxon>Actinomycetes</taxon>
        <taxon>Kitasatosporales</taxon>
        <taxon>Streptomycetaceae</taxon>
        <taxon>Streptomyces</taxon>
    </lineage>
</organism>
<dbReference type="InterPro" id="IPR045851">
    <property type="entry name" value="AMP-bd_C_sf"/>
</dbReference>
<comment type="similarity">
    <text evidence="1">Belongs to the ATP-dependent AMP-binding enzyme family.</text>
</comment>
<dbReference type="InterPro" id="IPR042099">
    <property type="entry name" value="ANL_N_sf"/>
</dbReference>
<feature type="domain" description="AMP-binding enzyme C-terminal" evidence="6">
    <location>
        <begin position="475"/>
        <end position="583"/>
    </location>
</feature>
<evidence type="ECO:0000313" key="7">
    <source>
        <dbReference type="EMBL" id="MFI9100918.1"/>
    </source>
</evidence>
<dbReference type="PANTHER" id="PTHR22754">
    <property type="entry name" value="DISCO-INTERACTING PROTEIN 2 DIP2 -RELATED"/>
    <property type="match status" value="1"/>
</dbReference>
<dbReference type="EMBL" id="JBITYG010000002">
    <property type="protein sequence ID" value="MFI9100918.1"/>
    <property type="molecule type" value="Genomic_DNA"/>
</dbReference>
<dbReference type="Gene3D" id="3.30.300.30">
    <property type="match status" value="1"/>
</dbReference>
<dbReference type="PANTHER" id="PTHR22754:SF32">
    <property type="entry name" value="DISCO-INTERACTING PROTEIN 2"/>
    <property type="match status" value="1"/>
</dbReference>
<evidence type="ECO:0000256" key="4">
    <source>
        <dbReference type="ARBA" id="ARBA00023098"/>
    </source>
</evidence>
<dbReference type="RefSeq" id="WP_399646700.1">
    <property type="nucleotide sequence ID" value="NZ_JBITYG010000002.1"/>
</dbReference>
<name>A0ABW8C3C7_9ACTN</name>
<dbReference type="SUPFAM" id="SSF56801">
    <property type="entry name" value="Acetyl-CoA synthetase-like"/>
    <property type="match status" value="1"/>
</dbReference>
<dbReference type="InterPro" id="IPR025110">
    <property type="entry name" value="AMP-bd_C"/>
</dbReference>